<dbReference type="OrthoDB" id="429143at2759"/>
<keyword evidence="3" id="KW-0408">Iron</keyword>
<dbReference type="SUPFAM" id="SSF50022">
    <property type="entry name" value="ISP domain"/>
    <property type="match status" value="1"/>
</dbReference>
<dbReference type="Gene3D" id="3.50.50.60">
    <property type="entry name" value="FAD/NAD(P)-binding domain"/>
    <property type="match status" value="1"/>
</dbReference>
<evidence type="ECO:0000256" key="2">
    <source>
        <dbReference type="ARBA" id="ARBA00022723"/>
    </source>
</evidence>
<dbReference type="GO" id="GO:0046872">
    <property type="term" value="F:metal ion binding"/>
    <property type="evidence" value="ECO:0007669"/>
    <property type="project" value="UniProtKB-KW"/>
</dbReference>
<proteinExistence type="predicted"/>
<dbReference type="Gene3D" id="3.30.9.10">
    <property type="entry name" value="D-Amino Acid Oxidase, subunit A, domain 2"/>
    <property type="match status" value="1"/>
</dbReference>
<name>A0A0E9N803_SAICN</name>
<dbReference type="SUPFAM" id="SSF51905">
    <property type="entry name" value="FAD/NAD(P)-binding domain"/>
    <property type="match status" value="1"/>
</dbReference>
<dbReference type="EMBL" id="BACD03000001">
    <property type="protein sequence ID" value="GAO45851.1"/>
    <property type="molecule type" value="Genomic_DNA"/>
</dbReference>
<dbReference type="GO" id="GO:0005737">
    <property type="term" value="C:cytoplasm"/>
    <property type="evidence" value="ECO:0007669"/>
    <property type="project" value="TreeGrafter"/>
</dbReference>
<evidence type="ECO:0000259" key="5">
    <source>
        <dbReference type="PROSITE" id="PS51296"/>
    </source>
</evidence>
<evidence type="ECO:0000313" key="6">
    <source>
        <dbReference type="EMBL" id="GAO45851.1"/>
    </source>
</evidence>
<reference evidence="6 7" key="1">
    <citation type="journal article" date="2011" name="J. Gen. Appl. Microbiol.">
        <title>Draft genome sequencing of the enigmatic yeast Saitoella complicata.</title>
        <authorList>
            <person name="Nishida H."/>
            <person name="Hamamoto M."/>
            <person name="Sugiyama J."/>
        </authorList>
    </citation>
    <scope>NUCLEOTIDE SEQUENCE [LARGE SCALE GENOMIC DNA]</scope>
    <source>
        <strain evidence="6 7">NRRL Y-17804</strain>
    </source>
</reference>
<dbReference type="Pfam" id="PF00355">
    <property type="entry name" value="Rieske"/>
    <property type="match status" value="1"/>
</dbReference>
<dbReference type="PANTHER" id="PTHR13847">
    <property type="entry name" value="SARCOSINE DEHYDROGENASE-RELATED"/>
    <property type="match status" value="1"/>
</dbReference>
<comment type="caution">
    <text evidence="6">The sequence shown here is derived from an EMBL/GenBank/DDBJ whole genome shotgun (WGS) entry which is preliminary data.</text>
</comment>
<reference evidence="6 7" key="3">
    <citation type="journal article" date="2015" name="Genome Announc.">
        <title>Draft Genome Sequence of the Archiascomycetous Yeast Saitoella complicata.</title>
        <authorList>
            <person name="Yamauchi K."/>
            <person name="Kondo S."/>
            <person name="Hamamoto M."/>
            <person name="Takahashi Y."/>
            <person name="Ogura Y."/>
            <person name="Hayashi T."/>
            <person name="Nishida H."/>
        </authorList>
    </citation>
    <scope>NUCLEOTIDE SEQUENCE [LARGE SCALE GENOMIC DNA]</scope>
    <source>
        <strain evidence="6 7">NRRL Y-17804</strain>
    </source>
</reference>
<dbReference type="OMA" id="WDCPVHG"/>
<dbReference type="Pfam" id="PF01266">
    <property type="entry name" value="DAO"/>
    <property type="match status" value="1"/>
</dbReference>
<evidence type="ECO:0000256" key="1">
    <source>
        <dbReference type="ARBA" id="ARBA00022714"/>
    </source>
</evidence>
<keyword evidence="2" id="KW-0479">Metal-binding</keyword>
<dbReference type="PANTHER" id="PTHR13847:SF281">
    <property type="entry name" value="FAD DEPENDENT OXIDOREDUCTASE DOMAIN-CONTAINING PROTEIN"/>
    <property type="match status" value="1"/>
</dbReference>
<gene>
    <name evidence="6" type="ORF">G7K_0099-t1</name>
</gene>
<evidence type="ECO:0000256" key="4">
    <source>
        <dbReference type="ARBA" id="ARBA00023014"/>
    </source>
</evidence>
<dbReference type="InterPro" id="IPR017941">
    <property type="entry name" value="Rieske_2Fe-2S"/>
</dbReference>
<dbReference type="RefSeq" id="XP_019025504.1">
    <property type="nucleotide sequence ID" value="XM_019171079.1"/>
</dbReference>
<evidence type="ECO:0000313" key="7">
    <source>
        <dbReference type="Proteomes" id="UP000033140"/>
    </source>
</evidence>
<dbReference type="Proteomes" id="UP000033140">
    <property type="component" value="Unassembled WGS sequence"/>
</dbReference>
<accession>A0A0E9N803</accession>
<sequence length="534" mass="59274">MDFTSGANIPVWTATEPYSDLPRFSKLDTNTDTDVVVVGGGIAGLQTAYELVQRNVRVILLEARELLSGETGRTSGHLSNALDDHYYELINTFNLAGAKLAAESHAWAIDRVKTISTELRIDCEYRKVKAVMLKHPEMENDLKDEAEAAEKCGLSVTYEENGKFGRDYHGPILNFGDQAVFHPTHYLVGLIKYLKTNSLFQAYTHTRFISHKEHSATSVTVETEEGNKIAAKALIMATNVPLQKLDVIDKEGFWRTYSIAMTAPKGLYDDLIVYDNADPYVYVRKTAHPNPELEYIVIGGEDHKVAQESPEGYEEHYKNLEAWTRDMFPYVKNVEFKWSGQIVEPNDYMAFIGLNPGAKCTYIATGDSGNGLTHAVIAGRLLSDLYTGQENPWVDLYSPSRKPKPRTITDVVQENLTQAYSGLKKWVLTDVSDIESIPRCTGAIMHDTFSHGAQPLAIYKEADGTTRTFSAVCPHMKGVVAWNSTEGTWDCGFHGSRFEGKTGVCVAGPSNQGLRPIDEGATRGPLEVEVEVEV</sequence>
<protein>
    <recommendedName>
        <fullName evidence="5">Rieske domain-containing protein</fullName>
    </recommendedName>
</protein>
<dbReference type="PROSITE" id="PS51296">
    <property type="entry name" value="RIESKE"/>
    <property type="match status" value="1"/>
</dbReference>
<dbReference type="Gene3D" id="2.102.10.10">
    <property type="entry name" value="Rieske [2Fe-2S] iron-sulphur domain"/>
    <property type="match status" value="1"/>
</dbReference>
<keyword evidence="1" id="KW-0001">2Fe-2S</keyword>
<dbReference type="InterPro" id="IPR036188">
    <property type="entry name" value="FAD/NAD-bd_sf"/>
</dbReference>
<reference evidence="6 7" key="2">
    <citation type="journal article" date="2014" name="J. Gen. Appl. Microbiol.">
        <title>The early diverging ascomycetous budding yeast Saitoella complicata has three histone deacetylases belonging to the Clr6, Hos2, and Rpd3 lineages.</title>
        <authorList>
            <person name="Nishida H."/>
            <person name="Matsumoto T."/>
            <person name="Kondo S."/>
            <person name="Hamamoto M."/>
            <person name="Yoshikawa H."/>
        </authorList>
    </citation>
    <scope>NUCLEOTIDE SEQUENCE [LARGE SCALE GENOMIC DNA]</scope>
    <source>
        <strain evidence="6 7">NRRL Y-17804</strain>
    </source>
</reference>
<keyword evidence="4" id="KW-0411">Iron-sulfur</keyword>
<evidence type="ECO:0000256" key="3">
    <source>
        <dbReference type="ARBA" id="ARBA00023004"/>
    </source>
</evidence>
<organism evidence="6 7">
    <name type="scientific">Saitoella complicata (strain BCRC 22490 / CBS 7301 / JCM 7358 / NBRC 10748 / NRRL Y-17804)</name>
    <dbReference type="NCBI Taxonomy" id="698492"/>
    <lineage>
        <taxon>Eukaryota</taxon>
        <taxon>Fungi</taxon>
        <taxon>Dikarya</taxon>
        <taxon>Ascomycota</taxon>
        <taxon>Taphrinomycotina</taxon>
        <taxon>Taphrinomycotina incertae sedis</taxon>
        <taxon>Saitoella</taxon>
    </lineage>
</organism>
<feature type="domain" description="Rieske" evidence="5">
    <location>
        <begin position="426"/>
        <end position="528"/>
    </location>
</feature>
<dbReference type="GO" id="GO:0051537">
    <property type="term" value="F:2 iron, 2 sulfur cluster binding"/>
    <property type="evidence" value="ECO:0007669"/>
    <property type="project" value="UniProtKB-KW"/>
</dbReference>
<keyword evidence="7" id="KW-1185">Reference proteome</keyword>
<dbReference type="InterPro" id="IPR006076">
    <property type="entry name" value="FAD-dep_OxRdtase"/>
</dbReference>
<dbReference type="AlphaFoldDB" id="A0A0E9N803"/>
<dbReference type="InterPro" id="IPR036922">
    <property type="entry name" value="Rieske_2Fe-2S_sf"/>
</dbReference>